<keyword evidence="1" id="KW-0472">Membrane</keyword>
<evidence type="ECO:0000313" key="3">
    <source>
        <dbReference type="Proteomes" id="UP000243459"/>
    </source>
</evidence>
<accession>A0A5P1F494</accession>
<dbReference type="EMBL" id="CM007384">
    <property type="protein sequence ID" value="ONK72944.1"/>
    <property type="molecule type" value="Genomic_DNA"/>
</dbReference>
<name>A0A5P1F494_ASPOF</name>
<gene>
    <name evidence="2" type="ORF">A4U43_C04F25210</name>
</gene>
<reference evidence="3" key="1">
    <citation type="journal article" date="2017" name="Nat. Commun.">
        <title>The asparagus genome sheds light on the origin and evolution of a young Y chromosome.</title>
        <authorList>
            <person name="Harkess A."/>
            <person name="Zhou J."/>
            <person name="Xu C."/>
            <person name="Bowers J.E."/>
            <person name="Van der Hulst R."/>
            <person name="Ayyampalayam S."/>
            <person name="Mercati F."/>
            <person name="Riccardi P."/>
            <person name="McKain M.R."/>
            <person name="Kakrana A."/>
            <person name="Tang H."/>
            <person name="Ray J."/>
            <person name="Groenendijk J."/>
            <person name="Arikit S."/>
            <person name="Mathioni S.M."/>
            <person name="Nakano M."/>
            <person name="Shan H."/>
            <person name="Telgmann-Rauber A."/>
            <person name="Kanno A."/>
            <person name="Yue Z."/>
            <person name="Chen H."/>
            <person name="Li W."/>
            <person name="Chen Y."/>
            <person name="Xu X."/>
            <person name="Zhang Y."/>
            <person name="Luo S."/>
            <person name="Chen H."/>
            <person name="Gao J."/>
            <person name="Mao Z."/>
            <person name="Pires J.C."/>
            <person name="Luo M."/>
            <person name="Kudrna D."/>
            <person name="Wing R.A."/>
            <person name="Meyers B.C."/>
            <person name="Yi K."/>
            <person name="Kong H."/>
            <person name="Lavrijsen P."/>
            <person name="Sunseri F."/>
            <person name="Falavigna A."/>
            <person name="Ye Y."/>
            <person name="Leebens-Mack J.H."/>
            <person name="Chen G."/>
        </authorList>
    </citation>
    <scope>NUCLEOTIDE SEQUENCE [LARGE SCALE GENOMIC DNA]</scope>
    <source>
        <strain evidence="3">cv. DH0086</strain>
    </source>
</reference>
<feature type="transmembrane region" description="Helical" evidence="1">
    <location>
        <begin position="79"/>
        <end position="98"/>
    </location>
</feature>
<evidence type="ECO:0000313" key="2">
    <source>
        <dbReference type="EMBL" id="ONK72944.1"/>
    </source>
</evidence>
<dbReference type="Gramene" id="ONK72944">
    <property type="protein sequence ID" value="ONK72944"/>
    <property type="gene ID" value="A4U43_C04F25210"/>
</dbReference>
<dbReference type="Proteomes" id="UP000243459">
    <property type="component" value="Chromosome 4"/>
</dbReference>
<proteinExistence type="predicted"/>
<dbReference type="AlphaFoldDB" id="A0A5P1F494"/>
<evidence type="ECO:0000256" key="1">
    <source>
        <dbReference type="SAM" id="Phobius"/>
    </source>
</evidence>
<organism evidence="2 3">
    <name type="scientific">Asparagus officinalis</name>
    <name type="common">Garden asparagus</name>
    <dbReference type="NCBI Taxonomy" id="4686"/>
    <lineage>
        <taxon>Eukaryota</taxon>
        <taxon>Viridiplantae</taxon>
        <taxon>Streptophyta</taxon>
        <taxon>Embryophyta</taxon>
        <taxon>Tracheophyta</taxon>
        <taxon>Spermatophyta</taxon>
        <taxon>Magnoliopsida</taxon>
        <taxon>Liliopsida</taxon>
        <taxon>Asparagales</taxon>
        <taxon>Asparagaceae</taxon>
        <taxon>Asparagoideae</taxon>
        <taxon>Asparagus</taxon>
    </lineage>
</organism>
<protein>
    <submittedName>
        <fullName evidence="2">Uncharacterized protein</fullName>
    </submittedName>
</protein>
<sequence>MYIRCPVVATCFVKNRHLGYRLFIQIRGIIFQYVCTTCSVTVSHSLDSLDHTIMKRPYAACKPTAEEGIIKTPIFVCTAHPFVFLMRILLSFAVFFCLDKC</sequence>
<keyword evidence="1" id="KW-0812">Transmembrane</keyword>
<keyword evidence="1" id="KW-1133">Transmembrane helix</keyword>
<keyword evidence="3" id="KW-1185">Reference proteome</keyword>